<accession>A0A511D0K6</accession>
<comment type="caution">
    <text evidence="3">The sequence shown here is derived from an EMBL/GenBank/DDBJ whole genome shotgun (WGS) entry which is preliminary data.</text>
</comment>
<dbReference type="Proteomes" id="UP000321328">
    <property type="component" value="Unassembled WGS sequence"/>
</dbReference>
<evidence type="ECO:0000313" key="3">
    <source>
        <dbReference type="EMBL" id="GEL18311.1"/>
    </source>
</evidence>
<protein>
    <recommendedName>
        <fullName evidence="2">Methyltransferase domain-containing protein</fullName>
    </recommendedName>
</protein>
<organism evidence="3 4">
    <name type="scientific">Pseudonocardia asaccharolytica DSM 44247 = NBRC 16224</name>
    <dbReference type="NCBI Taxonomy" id="1123024"/>
    <lineage>
        <taxon>Bacteria</taxon>
        <taxon>Bacillati</taxon>
        <taxon>Actinomycetota</taxon>
        <taxon>Actinomycetes</taxon>
        <taxon>Pseudonocardiales</taxon>
        <taxon>Pseudonocardiaceae</taxon>
        <taxon>Pseudonocardia</taxon>
    </lineage>
</organism>
<dbReference type="Pfam" id="PF13649">
    <property type="entry name" value="Methyltransf_25"/>
    <property type="match status" value="1"/>
</dbReference>
<sequence length="202" mass="21623">MTVADWNRRYDDAQRRGASVWSTGPNALVAELLADVPPGTAVDLGAGEGRNALWLARRGWTVTAVDFSETGLRRGRDAAEADGLTIEWVCADATTWQPPQPVDLVLVAYLQLPSAVLGPLLRALPGWLAPGGRLLVLGHDRDNLVRGVGGPPDPDVLHSVDQLAQATDGLDVQRCAQVTRTVATPEGERAAIDTLLWARRLA</sequence>
<dbReference type="PANTHER" id="PTHR43861">
    <property type="entry name" value="TRANS-ACONITATE 2-METHYLTRANSFERASE-RELATED"/>
    <property type="match status" value="1"/>
</dbReference>
<dbReference type="InterPro" id="IPR029063">
    <property type="entry name" value="SAM-dependent_MTases_sf"/>
</dbReference>
<dbReference type="InterPro" id="IPR041698">
    <property type="entry name" value="Methyltransf_25"/>
</dbReference>
<proteinExistence type="predicted"/>
<dbReference type="CDD" id="cd02440">
    <property type="entry name" value="AdoMet_MTases"/>
    <property type="match status" value="1"/>
</dbReference>
<dbReference type="EMBL" id="BJVI01000018">
    <property type="protein sequence ID" value="GEL18311.1"/>
    <property type="molecule type" value="Genomic_DNA"/>
</dbReference>
<dbReference type="AlphaFoldDB" id="A0A511D0K6"/>
<evidence type="ECO:0000259" key="2">
    <source>
        <dbReference type="Pfam" id="PF13649"/>
    </source>
</evidence>
<name>A0A511D0K6_9PSEU</name>
<dbReference type="GO" id="GO:0016740">
    <property type="term" value="F:transferase activity"/>
    <property type="evidence" value="ECO:0007669"/>
    <property type="project" value="UniProtKB-KW"/>
</dbReference>
<dbReference type="PANTHER" id="PTHR43861:SF3">
    <property type="entry name" value="PUTATIVE (AFU_ORTHOLOGUE AFUA_2G14390)-RELATED"/>
    <property type="match status" value="1"/>
</dbReference>
<evidence type="ECO:0000256" key="1">
    <source>
        <dbReference type="ARBA" id="ARBA00022679"/>
    </source>
</evidence>
<dbReference type="STRING" id="1123024.GCA_000423625_02471"/>
<reference evidence="3 4" key="1">
    <citation type="submission" date="2019-07" db="EMBL/GenBank/DDBJ databases">
        <title>Whole genome shotgun sequence of Pseudonocardia asaccharolytica NBRC 16224.</title>
        <authorList>
            <person name="Hosoyama A."/>
            <person name="Uohara A."/>
            <person name="Ohji S."/>
            <person name="Ichikawa N."/>
        </authorList>
    </citation>
    <scope>NUCLEOTIDE SEQUENCE [LARGE SCALE GENOMIC DNA]</scope>
    <source>
        <strain evidence="3 4">NBRC 16224</strain>
    </source>
</reference>
<feature type="domain" description="Methyltransferase" evidence="2">
    <location>
        <begin position="42"/>
        <end position="132"/>
    </location>
</feature>
<dbReference type="Gene3D" id="3.40.50.150">
    <property type="entry name" value="Vaccinia Virus protein VP39"/>
    <property type="match status" value="1"/>
</dbReference>
<dbReference type="RefSeq" id="WP_028930267.1">
    <property type="nucleotide sequence ID" value="NZ_AUII01000009.1"/>
</dbReference>
<keyword evidence="1" id="KW-0808">Transferase</keyword>
<evidence type="ECO:0000313" key="4">
    <source>
        <dbReference type="Proteomes" id="UP000321328"/>
    </source>
</evidence>
<gene>
    <name evidence="3" type="ORF">PA7_21480</name>
</gene>
<keyword evidence="4" id="KW-1185">Reference proteome</keyword>
<dbReference type="SUPFAM" id="SSF53335">
    <property type="entry name" value="S-adenosyl-L-methionine-dependent methyltransferases"/>
    <property type="match status" value="1"/>
</dbReference>